<sequence>ILKSNEVYCSKKSVNVKRAIKEHYDNKHSMSLVSKRHTPYSKEKSIDYDKPIISDIIEVKDSCVEVNVNVDIKNELEELKKKYKWCFLQYEDISKLSIIHLDESIRLLFVRAAVENNFDAVKHIYDENVLKLAKMKENAIKS</sequence>
<organism evidence="1 2">
    <name type="scientific">Racocetra fulgida</name>
    <dbReference type="NCBI Taxonomy" id="60492"/>
    <lineage>
        <taxon>Eukaryota</taxon>
        <taxon>Fungi</taxon>
        <taxon>Fungi incertae sedis</taxon>
        <taxon>Mucoromycota</taxon>
        <taxon>Glomeromycotina</taxon>
        <taxon>Glomeromycetes</taxon>
        <taxon>Diversisporales</taxon>
        <taxon>Gigasporaceae</taxon>
        <taxon>Racocetra</taxon>
    </lineage>
</organism>
<evidence type="ECO:0000313" key="2">
    <source>
        <dbReference type="Proteomes" id="UP000789396"/>
    </source>
</evidence>
<accession>A0A9N9GI29</accession>
<dbReference type="Proteomes" id="UP000789396">
    <property type="component" value="Unassembled WGS sequence"/>
</dbReference>
<feature type="non-terminal residue" evidence="1">
    <location>
        <position position="1"/>
    </location>
</feature>
<keyword evidence="2" id="KW-1185">Reference proteome</keyword>
<evidence type="ECO:0000313" key="1">
    <source>
        <dbReference type="EMBL" id="CAG8603820.1"/>
    </source>
</evidence>
<gene>
    <name evidence="1" type="ORF">RFULGI_LOCUS6705</name>
</gene>
<protein>
    <submittedName>
        <fullName evidence="1">7488_t:CDS:1</fullName>
    </submittedName>
</protein>
<name>A0A9N9GI29_9GLOM</name>
<reference evidence="1" key="1">
    <citation type="submission" date="2021-06" db="EMBL/GenBank/DDBJ databases">
        <authorList>
            <person name="Kallberg Y."/>
            <person name="Tangrot J."/>
            <person name="Rosling A."/>
        </authorList>
    </citation>
    <scope>NUCLEOTIDE SEQUENCE</scope>
    <source>
        <strain evidence="1">IN212</strain>
    </source>
</reference>
<comment type="caution">
    <text evidence="1">The sequence shown here is derived from an EMBL/GenBank/DDBJ whole genome shotgun (WGS) entry which is preliminary data.</text>
</comment>
<dbReference type="EMBL" id="CAJVPZ010008968">
    <property type="protein sequence ID" value="CAG8603820.1"/>
    <property type="molecule type" value="Genomic_DNA"/>
</dbReference>
<proteinExistence type="predicted"/>
<dbReference type="AlphaFoldDB" id="A0A9N9GI29"/>